<reference evidence="2 3" key="1">
    <citation type="submission" date="2024-10" db="EMBL/GenBank/DDBJ databases">
        <authorList>
            <person name="Kim D."/>
        </authorList>
    </citation>
    <scope>NUCLEOTIDE SEQUENCE [LARGE SCALE GENOMIC DNA]</scope>
    <source>
        <strain evidence="2">BH-2024</strain>
    </source>
</reference>
<dbReference type="AlphaFoldDB" id="A0ABD2LBP4"/>
<evidence type="ECO:0000259" key="1">
    <source>
        <dbReference type="Pfam" id="PF17862"/>
    </source>
</evidence>
<accession>A0ABD2LBP4</accession>
<protein>
    <recommendedName>
        <fullName evidence="1">AAA ATPase AAA+ lid domain-containing protein</fullName>
    </recommendedName>
</protein>
<comment type="caution">
    <text evidence="2">The sequence shown here is derived from an EMBL/GenBank/DDBJ whole genome shotgun (WGS) entry which is preliminary data.</text>
</comment>
<dbReference type="InterPro" id="IPR041569">
    <property type="entry name" value="AAA_lid_3"/>
</dbReference>
<dbReference type="Gene3D" id="1.10.8.60">
    <property type="match status" value="1"/>
</dbReference>
<dbReference type="Pfam" id="PF17862">
    <property type="entry name" value="AAA_lid_3"/>
    <property type="match status" value="1"/>
</dbReference>
<dbReference type="Proteomes" id="UP001620626">
    <property type="component" value="Unassembled WGS sequence"/>
</dbReference>
<organism evidence="2 3">
    <name type="scientific">Heterodera trifolii</name>
    <dbReference type="NCBI Taxonomy" id="157864"/>
    <lineage>
        <taxon>Eukaryota</taxon>
        <taxon>Metazoa</taxon>
        <taxon>Ecdysozoa</taxon>
        <taxon>Nematoda</taxon>
        <taxon>Chromadorea</taxon>
        <taxon>Rhabditida</taxon>
        <taxon>Tylenchina</taxon>
        <taxon>Tylenchomorpha</taxon>
        <taxon>Tylenchoidea</taxon>
        <taxon>Heteroderidae</taxon>
        <taxon>Heteroderinae</taxon>
        <taxon>Heterodera</taxon>
    </lineage>
</organism>
<evidence type="ECO:0000313" key="2">
    <source>
        <dbReference type="EMBL" id="KAL3112332.1"/>
    </source>
</evidence>
<dbReference type="EMBL" id="JBICBT010000475">
    <property type="protein sequence ID" value="KAL3112332.1"/>
    <property type="molecule type" value="Genomic_DNA"/>
</dbReference>
<evidence type="ECO:0000313" key="3">
    <source>
        <dbReference type="Proteomes" id="UP001620626"/>
    </source>
</evidence>
<name>A0ABD2LBP4_9BILA</name>
<proteinExistence type="predicted"/>
<sequence>MSSEIFKNVNFVELSRCIEDFNGAQCRAVCVEAGMVALRRDSTKILHEDFMDGILEVQGLKKNNLTFRRATTFVSYKICFEVFLSPFDFVNERTNEKLTLMKRGDGFMQLFSNDWLLKRCPIGETATAPIKWKNRENWGANFNSVRFDLGGKQHCIGPLSLPAEEEKEEADQSNEK</sequence>
<gene>
    <name evidence="2" type="ORF">niasHT_019057</name>
</gene>
<feature type="domain" description="AAA ATPase AAA+ lid" evidence="1">
    <location>
        <begin position="8"/>
        <end position="51"/>
    </location>
</feature>
<keyword evidence="3" id="KW-1185">Reference proteome</keyword>